<feature type="domain" description="Methyltransferase type 11" evidence="5">
    <location>
        <begin position="84"/>
        <end position="184"/>
    </location>
</feature>
<keyword evidence="2 6" id="KW-0489">Methyltransferase</keyword>
<keyword evidence="3" id="KW-0808">Transferase</keyword>
<protein>
    <submittedName>
        <fullName evidence="6">UbiE/COQ5 family methyltransferase</fullName>
    </submittedName>
</protein>
<feature type="compositionally biased region" description="Polar residues" evidence="4">
    <location>
        <begin position="368"/>
        <end position="383"/>
    </location>
</feature>
<evidence type="ECO:0000313" key="7">
    <source>
        <dbReference type="Proteomes" id="UP000009168"/>
    </source>
</evidence>
<dbReference type="InParanoid" id="Q23A13"/>
<sequence>MQEQTESENLFQGEQLVQLNEVNNASKENQQGILQSEQPSYKQKEYWNERYKFKQTYYDWYCGYEELKPVFEKCYNISKDAKILMIGCGNSKLSEDMFDDGYINIVSTDISDVVIQQMKEQTQKKNMIFEVQDCTNLTYQDQTFDFVFDKGTLDALSCDKEEQSVNKMLSEMMRVCKPQGSVIIVSFGQLHERKVVFQESLGFQKYSYELCQKYLSIDSQLTNIMRHVSNGLPINLVLKNKNLLLQTLIELRSIKGLLKNEVIQSLAIDWEQVTQKENAQEFQIQDEQKLEQGNDCFQNTQNENTAQIQQNTNEKNDINNSDQNDQLSNSSNKINQENNLQQNLIKKEEQSEKVNKKQEVIDQKQEQPQENEQVDNIPQQQSQHIEEEQNKNDCSLSDQEEESDSEEDKQKKPKFRRQTQCFIYRITHKN</sequence>
<organism evidence="6 7">
    <name type="scientific">Tetrahymena thermophila (strain SB210)</name>
    <dbReference type="NCBI Taxonomy" id="312017"/>
    <lineage>
        <taxon>Eukaryota</taxon>
        <taxon>Sar</taxon>
        <taxon>Alveolata</taxon>
        <taxon>Ciliophora</taxon>
        <taxon>Intramacronucleata</taxon>
        <taxon>Oligohymenophorea</taxon>
        <taxon>Hymenostomatida</taxon>
        <taxon>Tetrahymenina</taxon>
        <taxon>Tetrahymenidae</taxon>
        <taxon>Tetrahymena</taxon>
    </lineage>
</organism>
<dbReference type="Proteomes" id="UP000009168">
    <property type="component" value="Unassembled WGS sequence"/>
</dbReference>
<dbReference type="EMBL" id="GG662856">
    <property type="protein sequence ID" value="EAR93350.1"/>
    <property type="molecule type" value="Genomic_DNA"/>
</dbReference>
<dbReference type="AlphaFoldDB" id="Q23A13"/>
<name>Q23A13_TETTS</name>
<comment type="similarity">
    <text evidence="1">Belongs to the methyltransferase superfamily.</text>
</comment>
<dbReference type="GO" id="GO:0008757">
    <property type="term" value="F:S-adenosylmethionine-dependent methyltransferase activity"/>
    <property type="evidence" value="ECO:0007669"/>
    <property type="project" value="InterPro"/>
</dbReference>
<dbReference type="RefSeq" id="XP_001013595.1">
    <property type="nucleotide sequence ID" value="XM_001013595.1"/>
</dbReference>
<dbReference type="KEGG" id="tet:TTHERM_00884640"/>
<evidence type="ECO:0000256" key="4">
    <source>
        <dbReference type="SAM" id="MobiDB-lite"/>
    </source>
</evidence>
<evidence type="ECO:0000256" key="2">
    <source>
        <dbReference type="ARBA" id="ARBA00022603"/>
    </source>
</evidence>
<dbReference type="eggNOG" id="KOG2352">
    <property type="taxonomic scope" value="Eukaryota"/>
</dbReference>
<dbReference type="InterPro" id="IPR051419">
    <property type="entry name" value="Lys/N-term_MeTrsfase_sf"/>
</dbReference>
<accession>Q23A13</accession>
<dbReference type="Gene3D" id="3.40.50.150">
    <property type="entry name" value="Vaccinia Virus protein VP39"/>
    <property type="match status" value="1"/>
</dbReference>
<evidence type="ECO:0000313" key="6">
    <source>
        <dbReference type="EMBL" id="EAR93350.1"/>
    </source>
</evidence>
<dbReference type="SUPFAM" id="SSF53335">
    <property type="entry name" value="S-adenosyl-L-methionine-dependent methyltransferases"/>
    <property type="match status" value="1"/>
</dbReference>
<dbReference type="GO" id="GO:0032259">
    <property type="term" value="P:methylation"/>
    <property type="evidence" value="ECO:0007669"/>
    <property type="project" value="UniProtKB-KW"/>
</dbReference>
<dbReference type="PANTHER" id="PTHR12176:SF79">
    <property type="entry name" value="METHYLTRANSFERASE TYPE 11 DOMAIN-CONTAINING PROTEIN"/>
    <property type="match status" value="1"/>
</dbReference>
<gene>
    <name evidence="6" type="ORF">TTHERM_00884640</name>
</gene>
<dbReference type="GeneID" id="7827009"/>
<dbReference type="PANTHER" id="PTHR12176">
    <property type="entry name" value="SAM-DEPENDENT METHYLTRANSFERASE SUPERFAMILY PROTEIN"/>
    <property type="match status" value="1"/>
</dbReference>
<evidence type="ECO:0000259" key="5">
    <source>
        <dbReference type="Pfam" id="PF08241"/>
    </source>
</evidence>
<evidence type="ECO:0000256" key="1">
    <source>
        <dbReference type="ARBA" id="ARBA00008361"/>
    </source>
</evidence>
<evidence type="ECO:0000256" key="3">
    <source>
        <dbReference type="ARBA" id="ARBA00022679"/>
    </source>
</evidence>
<feature type="compositionally biased region" description="Basic and acidic residues" evidence="4">
    <location>
        <begin position="346"/>
        <end position="367"/>
    </location>
</feature>
<reference evidence="7" key="1">
    <citation type="journal article" date="2006" name="PLoS Biol.">
        <title>Macronuclear genome sequence of the ciliate Tetrahymena thermophila, a model eukaryote.</title>
        <authorList>
            <person name="Eisen J.A."/>
            <person name="Coyne R.S."/>
            <person name="Wu M."/>
            <person name="Wu D."/>
            <person name="Thiagarajan M."/>
            <person name="Wortman J.R."/>
            <person name="Badger J.H."/>
            <person name="Ren Q."/>
            <person name="Amedeo P."/>
            <person name="Jones K.M."/>
            <person name="Tallon L.J."/>
            <person name="Delcher A.L."/>
            <person name="Salzberg S.L."/>
            <person name="Silva J.C."/>
            <person name="Haas B.J."/>
            <person name="Majoros W.H."/>
            <person name="Farzad M."/>
            <person name="Carlton J.M."/>
            <person name="Smith R.K. Jr."/>
            <person name="Garg J."/>
            <person name="Pearlman R.E."/>
            <person name="Karrer K.M."/>
            <person name="Sun L."/>
            <person name="Manning G."/>
            <person name="Elde N.C."/>
            <person name="Turkewitz A.P."/>
            <person name="Asai D.J."/>
            <person name="Wilkes D.E."/>
            <person name="Wang Y."/>
            <person name="Cai H."/>
            <person name="Collins K."/>
            <person name="Stewart B.A."/>
            <person name="Lee S.R."/>
            <person name="Wilamowska K."/>
            <person name="Weinberg Z."/>
            <person name="Ruzzo W.L."/>
            <person name="Wloga D."/>
            <person name="Gaertig J."/>
            <person name="Frankel J."/>
            <person name="Tsao C.-C."/>
            <person name="Gorovsky M.A."/>
            <person name="Keeling P.J."/>
            <person name="Waller R.F."/>
            <person name="Patron N.J."/>
            <person name="Cherry J.M."/>
            <person name="Stover N.A."/>
            <person name="Krieger C.J."/>
            <person name="del Toro C."/>
            <person name="Ryder H.F."/>
            <person name="Williamson S.C."/>
            <person name="Barbeau R.A."/>
            <person name="Hamilton E.P."/>
            <person name="Orias E."/>
        </authorList>
    </citation>
    <scope>NUCLEOTIDE SEQUENCE [LARGE SCALE GENOMIC DNA]</scope>
    <source>
        <strain evidence="7">SB210</strain>
    </source>
</reference>
<keyword evidence="7" id="KW-1185">Reference proteome</keyword>
<feature type="compositionally biased region" description="Acidic residues" evidence="4">
    <location>
        <begin position="398"/>
        <end position="407"/>
    </location>
</feature>
<feature type="region of interest" description="Disordered" evidence="4">
    <location>
        <begin position="346"/>
        <end position="419"/>
    </location>
</feature>
<proteinExistence type="inferred from homology"/>
<dbReference type="CDD" id="cd02440">
    <property type="entry name" value="AdoMet_MTases"/>
    <property type="match status" value="1"/>
</dbReference>
<dbReference type="Pfam" id="PF08241">
    <property type="entry name" value="Methyltransf_11"/>
    <property type="match status" value="1"/>
</dbReference>
<dbReference type="InterPro" id="IPR013216">
    <property type="entry name" value="Methyltransf_11"/>
</dbReference>
<dbReference type="OMA" id="DNQVNYD"/>
<dbReference type="HOGENOM" id="CLU_638585_0_0_1"/>
<dbReference type="OrthoDB" id="411785at2759"/>
<dbReference type="InterPro" id="IPR029063">
    <property type="entry name" value="SAM-dependent_MTases_sf"/>
</dbReference>